<dbReference type="InterPro" id="IPR014729">
    <property type="entry name" value="Rossmann-like_a/b/a_fold"/>
</dbReference>
<keyword evidence="6 8" id="KW-0067">ATP-binding</keyword>
<keyword evidence="5 8" id="KW-0547">Nucleotide-binding</keyword>
<dbReference type="PANTHER" id="PTHR43033">
    <property type="entry name" value="TRNA(ILE)-LYSIDINE SYNTHASE-RELATED"/>
    <property type="match status" value="1"/>
</dbReference>
<dbReference type="PANTHER" id="PTHR43033:SF1">
    <property type="entry name" value="TRNA(ILE)-LYSIDINE SYNTHASE-RELATED"/>
    <property type="match status" value="1"/>
</dbReference>
<dbReference type="GO" id="GO:0032267">
    <property type="term" value="F:tRNA(Ile)-lysidine synthase activity"/>
    <property type="evidence" value="ECO:0007669"/>
    <property type="project" value="UniProtKB-EC"/>
</dbReference>
<proteinExistence type="inferred from homology"/>
<keyword evidence="4 8" id="KW-0819">tRNA processing</keyword>
<dbReference type="AlphaFoldDB" id="A0A927CDG5"/>
<comment type="function">
    <text evidence="8">Ligates lysine onto the cytidine present at position 34 of the AUA codon-specific tRNA(Ile) that contains the anticodon CAU, in an ATP-dependent manner. Cytidine is converted to lysidine, thus changing the amino acid specificity of the tRNA from methionine to isoleucine.</text>
</comment>
<dbReference type="RefSeq" id="WP_190931671.1">
    <property type="nucleotide sequence ID" value="NZ_JACXJA010000051.1"/>
</dbReference>
<reference evidence="10" key="1">
    <citation type="submission" date="2020-09" db="EMBL/GenBank/DDBJ databases">
        <title>A novel bacterium of genus Paenibacillus, isolated from South China Sea.</title>
        <authorList>
            <person name="Huang H."/>
            <person name="Mo K."/>
            <person name="Hu Y."/>
        </authorList>
    </citation>
    <scope>NUCLEOTIDE SEQUENCE</scope>
    <source>
        <strain evidence="10">IB182363</strain>
    </source>
</reference>
<dbReference type="Pfam" id="PF01171">
    <property type="entry name" value="ATP_bind_3"/>
    <property type="match status" value="1"/>
</dbReference>
<dbReference type="CDD" id="cd01992">
    <property type="entry name" value="TilS_N"/>
    <property type="match status" value="1"/>
</dbReference>
<dbReference type="InterPro" id="IPR012795">
    <property type="entry name" value="tRNA_Ile_lys_synt_N"/>
</dbReference>
<comment type="catalytic activity">
    <reaction evidence="7 8">
        <text>cytidine(34) in tRNA(Ile2) + L-lysine + ATP = lysidine(34) in tRNA(Ile2) + AMP + diphosphate + H(+)</text>
        <dbReference type="Rhea" id="RHEA:43744"/>
        <dbReference type="Rhea" id="RHEA-COMP:10625"/>
        <dbReference type="Rhea" id="RHEA-COMP:10670"/>
        <dbReference type="ChEBI" id="CHEBI:15378"/>
        <dbReference type="ChEBI" id="CHEBI:30616"/>
        <dbReference type="ChEBI" id="CHEBI:32551"/>
        <dbReference type="ChEBI" id="CHEBI:33019"/>
        <dbReference type="ChEBI" id="CHEBI:82748"/>
        <dbReference type="ChEBI" id="CHEBI:83665"/>
        <dbReference type="ChEBI" id="CHEBI:456215"/>
        <dbReference type="EC" id="6.3.4.19"/>
    </reaction>
</comment>
<feature type="domain" description="Lysidine-tRNA(Ile) synthetase C-terminal" evidence="9">
    <location>
        <begin position="399"/>
        <end position="472"/>
    </location>
</feature>
<comment type="subcellular location">
    <subcellularLocation>
        <location evidence="1 8">Cytoplasm</location>
    </subcellularLocation>
</comment>
<dbReference type="Pfam" id="PF11734">
    <property type="entry name" value="TilS_C"/>
    <property type="match status" value="1"/>
</dbReference>
<dbReference type="GO" id="GO:0005737">
    <property type="term" value="C:cytoplasm"/>
    <property type="evidence" value="ECO:0007669"/>
    <property type="project" value="UniProtKB-SubCell"/>
</dbReference>
<sequence length="479" mass="53453">MELLKQVDNAIRSDNLVEAGDRIVVAVSGGPDSMALLHVLFMLAKEREFELIAAHFNHGFRGEESDREADMVAGFAKRLGIACEVGSCDMPAYIAETGMNAQAAAREKRYSFLFETAAKVRAGKIALAHHADDQAETVLMRLLRGAGSSGLAGIPLRRSEKNLELIRPLLRIYKSELECHCAEYGLPVCRDSSNESRKYFRNQIRLDVLPFLRRYNDKLPESLNRLADTMRAEDEWMEAETQARFTELVTVERSGQRIGCSLESQRFIELPLALQRRLIKLILNYVFSEADLSDFARIETVRSAISRKRGESFTIDLHERLKLLRVYDTVRFVPSLPEFEPYVYAITAPDQALLLPEAGLVLECRLALAEQTETLAVQAGGGIGTGEAYFDVDRVTFPLSVRSRQAGDRIAPLGLKGTKKVKDMFIDAKIPPDVRRTVPHVLDATGQILWIPGVRRSAHAPVTEQTARVLVMKVRSAGG</sequence>
<evidence type="ECO:0000259" key="9">
    <source>
        <dbReference type="SMART" id="SM00977"/>
    </source>
</evidence>
<comment type="domain">
    <text evidence="8">The N-terminal region contains the highly conserved SGGXDS motif, predicted to be a P-loop motif involved in ATP binding.</text>
</comment>
<name>A0A927CDG5_9BACL</name>
<dbReference type="SMART" id="SM00977">
    <property type="entry name" value="TilS_C"/>
    <property type="match status" value="1"/>
</dbReference>
<gene>
    <name evidence="8 10" type="primary">tilS</name>
    <name evidence="10" type="ORF">IDH45_29115</name>
</gene>
<dbReference type="SUPFAM" id="SSF52402">
    <property type="entry name" value="Adenine nucleotide alpha hydrolases-like"/>
    <property type="match status" value="1"/>
</dbReference>
<evidence type="ECO:0000256" key="8">
    <source>
        <dbReference type="HAMAP-Rule" id="MF_01161"/>
    </source>
</evidence>
<comment type="similarity">
    <text evidence="8">Belongs to the tRNA(Ile)-lysidine synthase family.</text>
</comment>
<dbReference type="SUPFAM" id="SSF82829">
    <property type="entry name" value="MesJ substrate recognition domain-like"/>
    <property type="match status" value="1"/>
</dbReference>
<evidence type="ECO:0000256" key="2">
    <source>
        <dbReference type="ARBA" id="ARBA00022490"/>
    </source>
</evidence>
<dbReference type="InterPro" id="IPR012094">
    <property type="entry name" value="tRNA_Ile_lys_synt"/>
</dbReference>
<dbReference type="GO" id="GO:0005524">
    <property type="term" value="F:ATP binding"/>
    <property type="evidence" value="ECO:0007669"/>
    <property type="project" value="UniProtKB-UniRule"/>
</dbReference>
<keyword evidence="3 8" id="KW-0436">Ligase</keyword>
<evidence type="ECO:0000256" key="7">
    <source>
        <dbReference type="ARBA" id="ARBA00048539"/>
    </source>
</evidence>
<evidence type="ECO:0000256" key="5">
    <source>
        <dbReference type="ARBA" id="ARBA00022741"/>
    </source>
</evidence>
<comment type="caution">
    <text evidence="10">The sequence shown here is derived from an EMBL/GenBank/DDBJ whole genome shotgun (WGS) entry which is preliminary data.</text>
</comment>
<organism evidence="10 11">
    <name type="scientific">Paenibacillus oceani</name>
    <dbReference type="NCBI Taxonomy" id="2772510"/>
    <lineage>
        <taxon>Bacteria</taxon>
        <taxon>Bacillati</taxon>
        <taxon>Bacillota</taxon>
        <taxon>Bacilli</taxon>
        <taxon>Bacillales</taxon>
        <taxon>Paenibacillaceae</taxon>
        <taxon>Paenibacillus</taxon>
    </lineage>
</organism>
<feature type="binding site" evidence="8">
    <location>
        <begin position="28"/>
        <end position="33"/>
    </location>
    <ligand>
        <name>ATP</name>
        <dbReference type="ChEBI" id="CHEBI:30616"/>
    </ligand>
</feature>
<evidence type="ECO:0000256" key="3">
    <source>
        <dbReference type="ARBA" id="ARBA00022598"/>
    </source>
</evidence>
<dbReference type="InterPro" id="IPR012796">
    <property type="entry name" value="Lysidine-tRNA-synth_C"/>
</dbReference>
<dbReference type="Gene3D" id="1.20.59.20">
    <property type="match status" value="1"/>
</dbReference>
<accession>A0A927CDG5</accession>
<protein>
    <recommendedName>
        <fullName evidence="8">tRNA(Ile)-lysidine synthase</fullName>
        <ecNumber evidence="8">6.3.4.19</ecNumber>
    </recommendedName>
    <alternativeName>
        <fullName evidence="8">tRNA(Ile)-2-lysyl-cytidine synthase</fullName>
    </alternativeName>
    <alternativeName>
        <fullName evidence="8">tRNA(Ile)-lysidine synthetase</fullName>
    </alternativeName>
</protein>
<dbReference type="Proteomes" id="UP000639396">
    <property type="component" value="Unassembled WGS sequence"/>
</dbReference>
<dbReference type="NCBIfam" id="TIGR02433">
    <property type="entry name" value="lysidine_TilS_C"/>
    <property type="match status" value="1"/>
</dbReference>
<evidence type="ECO:0000256" key="6">
    <source>
        <dbReference type="ARBA" id="ARBA00022840"/>
    </source>
</evidence>
<keyword evidence="2 8" id="KW-0963">Cytoplasm</keyword>
<dbReference type="SUPFAM" id="SSF56037">
    <property type="entry name" value="PheT/TilS domain"/>
    <property type="match status" value="1"/>
</dbReference>
<dbReference type="InterPro" id="IPR011063">
    <property type="entry name" value="TilS/TtcA_N"/>
</dbReference>
<dbReference type="EMBL" id="JACXJA010000051">
    <property type="protein sequence ID" value="MBD2866053.1"/>
    <property type="molecule type" value="Genomic_DNA"/>
</dbReference>
<evidence type="ECO:0000256" key="1">
    <source>
        <dbReference type="ARBA" id="ARBA00004496"/>
    </source>
</evidence>
<dbReference type="HAMAP" id="MF_01161">
    <property type="entry name" value="tRNA_Ile_lys_synt"/>
    <property type="match status" value="1"/>
</dbReference>
<evidence type="ECO:0000313" key="11">
    <source>
        <dbReference type="Proteomes" id="UP000639396"/>
    </source>
</evidence>
<dbReference type="NCBIfam" id="TIGR02432">
    <property type="entry name" value="lysidine_TilS_N"/>
    <property type="match status" value="1"/>
</dbReference>
<dbReference type="Gene3D" id="3.40.50.620">
    <property type="entry name" value="HUPs"/>
    <property type="match status" value="1"/>
</dbReference>
<keyword evidence="11" id="KW-1185">Reference proteome</keyword>
<dbReference type="GO" id="GO:0006400">
    <property type="term" value="P:tRNA modification"/>
    <property type="evidence" value="ECO:0007669"/>
    <property type="project" value="UniProtKB-UniRule"/>
</dbReference>
<evidence type="ECO:0000313" key="10">
    <source>
        <dbReference type="EMBL" id="MBD2866053.1"/>
    </source>
</evidence>
<evidence type="ECO:0000256" key="4">
    <source>
        <dbReference type="ARBA" id="ARBA00022694"/>
    </source>
</evidence>
<dbReference type="EC" id="6.3.4.19" evidence="8"/>